<reference evidence="1 2" key="1">
    <citation type="submission" date="2015-03" db="EMBL/GenBank/DDBJ databases">
        <title>Genome Assembly of Staphylococcus cohnii subsp. cohnii strain G22B2.</title>
        <authorList>
            <person name="Nair G."/>
            <person name="Kaur G."/>
            <person name="Khatri I."/>
            <person name="Singh N.K."/>
            <person name="Sathyabama S."/>
            <person name="Maurya S.K."/>
            <person name="Subramanian S."/>
            <person name="Agrewala J.N."/>
            <person name="Mayilraj S."/>
        </authorList>
    </citation>
    <scope>NUCLEOTIDE SEQUENCE [LARGE SCALE GENOMIC DNA]</scope>
    <source>
        <strain evidence="1 2">G22B2</strain>
    </source>
</reference>
<name>A0A0M2P0Y3_STACC</name>
<gene>
    <name evidence="1" type="ORF">UF66_0620</name>
</gene>
<evidence type="ECO:0000313" key="2">
    <source>
        <dbReference type="Proteomes" id="UP000034455"/>
    </source>
</evidence>
<keyword evidence="1" id="KW-0378">Hydrolase</keyword>
<dbReference type="InterPro" id="IPR023214">
    <property type="entry name" value="HAD_sf"/>
</dbReference>
<dbReference type="CDD" id="cd16416">
    <property type="entry name" value="HAD_BsYqeG-like"/>
    <property type="match status" value="1"/>
</dbReference>
<dbReference type="PATRIC" id="fig|74704.6.peg.635"/>
<sequence length="175" mass="20099">MGIIKKYFMPNEYVQSIFQIDIDKLAKSGVKGIITDLDNTLVGWDVAYPTEAVKTWFEEAKQKGITITIVSNNNEKRVGSFSKSLKVDYIFKARKPRGRAFDPAMHSMSLHPSEIVVIGDQMLTDVFGGNRRGLFTIMVVPVKQTDGLITKFNRLIERRLLQHFRKKGYIKWEEN</sequence>
<dbReference type="Gene3D" id="3.40.50.1000">
    <property type="entry name" value="HAD superfamily/HAD-like"/>
    <property type="match status" value="1"/>
</dbReference>
<dbReference type="GO" id="GO:0005737">
    <property type="term" value="C:cytoplasm"/>
    <property type="evidence" value="ECO:0007669"/>
    <property type="project" value="TreeGrafter"/>
</dbReference>
<dbReference type="InterPro" id="IPR006549">
    <property type="entry name" value="HAD-SF_hydro_IIIA"/>
</dbReference>
<comment type="caution">
    <text evidence="1">The sequence shown here is derived from an EMBL/GenBank/DDBJ whole genome shotgun (WGS) entry which is preliminary data.</text>
</comment>
<dbReference type="GO" id="GO:0008962">
    <property type="term" value="F:phosphatidylglycerophosphatase activity"/>
    <property type="evidence" value="ECO:0007669"/>
    <property type="project" value="InterPro"/>
</dbReference>
<dbReference type="SUPFAM" id="SSF56784">
    <property type="entry name" value="HAD-like"/>
    <property type="match status" value="1"/>
</dbReference>
<dbReference type="Proteomes" id="UP000034455">
    <property type="component" value="Unassembled WGS sequence"/>
</dbReference>
<protein>
    <submittedName>
        <fullName evidence="1">Hydrolase, HAD subfamily IIIA</fullName>
    </submittedName>
</protein>
<evidence type="ECO:0000313" key="1">
    <source>
        <dbReference type="EMBL" id="KKI63573.1"/>
    </source>
</evidence>
<dbReference type="Pfam" id="PF13242">
    <property type="entry name" value="Hydrolase_like"/>
    <property type="match status" value="1"/>
</dbReference>
<dbReference type="InterPro" id="IPR010021">
    <property type="entry name" value="PGPP1/Gep4"/>
</dbReference>
<dbReference type="AlphaFoldDB" id="A0A0M2P0Y3"/>
<dbReference type="FunFam" id="3.40.50.1000:FF:000067">
    <property type="entry name" value="HAD phosphatase, family IIIA"/>
    <property type="match status" value="1"/>
</dbReference>
<dbReference type="RefSeq" id="WP_019469398.1">
    <property type="nucleotide sequence ID" value="NZ_BKAS01000006.1"/>
</dbReference>
<dbReference type="PANTHER" id="PTHR19288:SF25">
    <property type="entry name" value="PHOSPHATIDYLGLYCEROPHOSPHATASE GEP4, MITOCHONDRIAL"/>
    <property type="match status" value="1"/>
</dbReference>
<accession>A0A0M2P0Y3</accession>
<dbReference type="GeneID" id="58097404"/>
<proteinExistence type="predicted"/>
<dbReference type="NCBIfam" id="TIGR01668">
    <property type="entry name" value="YqeG_hyp_ppase"/>
    <property type="match status" value="1"/>
</dbReference>
<dbReference type="InterPro" id="IPR036412">
    <property type="entry name" value="HAD-like_sf"/>
</dbReference>
<dbReference type="NCBIfam" id="TIGR01662">
    <property type="entry name" value="HAD-SF-IIIA"/>
    <property type="match status" value="1"/>
</dbReference>
<dbReference type="Pfam" id="PF08282">
    <property type="entry name" value="Hydrolase_3"/>
    <property type="match status" value="1"/>
</dbReference>
<dbReference type="EMBL" id="LAKJ01000013">
    <property type="protein sequence ID" value="KKI63573.1"/>
    <property type="molecule type" value="Genomic_DNA"/>
</dbReference>
<dbReference type="PANTHER" id="PTHR19288">
    <property type="entry name" value="4-NITROPHENYLPHOSPHATASE-RELATED"/>
    <property type="match status" value="1"/>
</dbReference>
<organism evidence="1 2">
    <name type="scientific">Staphylococcus cohnii subsp. cohnii</name>
    <dbReference type="NCBI Taxonomy" id="74704"/>
    <lineage>
        <taxon>Bacteria</taxon>
        <taxon>Bacillati</taxon>
        <taxon>Bacillota</taxon>
        <taxon>Bacilli</taxon>
        <taxon>Bacillales</taxon>
        <taxon>Staphylococcaceae</taxon>
        <taxon>Staphylococcus</taxon>
        <taxon>Staphylococcus cohnii species complex</taxon>
    </lineage>
</organism>